<sequence length="39" mass="4796">MLEIETMWGIELDEWQTEREKKEAKKAISFMRDYGKVFK</sequence>
<evidence type="ECO:0000313" key="2">
    <source>
        <dbReference type="Proteomes" id="UP000002214"/>
    </source>
</evidence>
<dbReference type="HOGENOM" id="CLU_3304184_0_0_9"/>
<accession>B7HQC2</accession>
<proteinExistence type="predicted"/>
<reference evidence="1 2" key="1">
    <citation type="submission" date="2008-10" db="EMBL/GenBank/DDBJ databases">
        <title>Genome sequence of Bacillus cereus AH187.</title>
        <authorList>
            <person name="Dodson R.J."/>
            <person name="Durkin A.S."/>
            <person name="Rosovitz M.J."/>
            <person name="Rasko D.A."/>
            <person name="Kolsto A.B."/>
            <person name="Okstad O.A."/>
            <person name="Ravel J."/>
            <person name="Sutton G."/>
        </authorList>
    </citation>
    <scope>NUCLEOTIDE SEQUENCE [LARGE SCALE GENOMIC DNA]</scope>
    <source>
        <strain evidence="1 2">AH187</strain>
    </source>
</reference>
<organism evidence="1 2">
    <name type="scientific">Bacillus cereus (strain AH187)</name>
    <dbReference type="NCBI Taxonomy" id="405534"/>
    <lineage>
        <taxon>Bacteria</taxon>
        <taxon>Bacillati</taxon>
        <taxon>Bacillota</taxon>
        <taxon>Bacilli</taxon>
        <taxon>Bacillales</taxon>
        <taxon>Bacillaceae</taxon>
        <taxon>Bacillus</taxon>
        <taxon>Bacillus cereus group</taxon>
    </lineage>
</organism>
<dbReference type="KEGG" id="bcr:BCAH187_A2438"/>
<name>B7HQC2_BACC7</name>
<gene>
    <name evidence="1" type="ordered locus">BCAH187_A2438</name>
</gene>
<dbReference type="Proteomes" id="UP000002214">
    <property type="component" value="Chromosome"/>
</dbReference>
<evidence type="ECO:0000313" key="1">
    <source>
        <dbReference type="EMBL" id="ACJ80684.1"/>
    </source>
</evidence>
<dbReference type="EMBL" id="CP001177">
    <property type="protein sequence ID" value="ACJ80684.1"/>
    <property type="molecule type" value="Genomic_DNA"/>
</dbReference>
<dbReference type="AlphaFoldDB" id="B7HQC2"/>
<protein>
    <submittedName>
        <fullName evidence="1">Conserved domain protein</fullName>
    </submittedName>
</protein>